<protein>
    <recommendedName>
        <fullName evidence="4">Transmembrane protein</fullName>
    </recommendedName>
</protein>
<name>A0A8S1RWQ7_9CILI</name>
<proteinExistence type="predicted"/>
<organism evidence="2 3">
    <name type="scientific">Paramecium sonneborni</name>
    <dbReference type="NCBI Taxonomy" id="65129"/>
    <lineage>
        <taxon>Eukaryota</taxon>
        <taxon>Sar</taxon>
        <taxon>Alveolata</taxon>
        <taxon>Ciliophora</taxon>
        <taxon>Intramacronucleata</taxon>
        <taxon>Oligohymenophorea</taxon>
        <taxon>Peniculida</taxon>
        <taxon>Parameciidae</taxon>
        <taxon>Paramecium</taxon>
    </lineage>
</organism>
<feature type="transmembrane region" description="Helical" evidence="1">
    <location>
        <begin position="98"/>
        <end position="114"/>
    </location>
</feature>
<dbReference type="EMBL" id="CAJJDN010000479">
    <property type="protein sequence ID" value="CAD8131335.1"/>
    <property type="molecule type" value="Genomic_DNA"/>
</dbReference>
<keyword evidence="1" id="KW-0472">Membrane</keyword>
<keyword evidence="3" id="KW-1185">Reference proteome</keyword>
<gene>
    <name evidence="2" type="ORF">PSON_ATCC_30995.1.T4790002</name>
</gene>
<evidence type="ECO:0000313" key="2">
    <source>
        <dbReference type="EMBL" id="CAD8131335.1"/>
    </source>
</evidence>
<comment type="caution">
    <text evidence="2">The sequence shown here is derived from an EMBL/GenBank/DDBJ whole genome shotgun (WGS) entry which is preliminary data.</text>
</comment>
<dbReference type="AlphaFoldDB" id="A0A8S1RWQ7"/>
<evidence type="ECO:0000313" key="3">
    <source>
        <dbReference type="Proteomes" id="UP000692954"/>
    </source>
</evidence>
<feature type="transmembrane region" description="Helical" evidence="1">
    <location>
        <begin position="12"/>
        <end position="32"/>
    </location>
</feature>
<evidence type="ECO:0008006" key="4">
    <source>
        <dbReference type="Google" id="ProtNLM"/>
    </source>
</evidence>
<keyword evidence="1" id="KW-1133">Transmembrane helix</keyword>
<accession>A0A8S1RWQ7</accession>
<reference evidence="2" key="1">
    <citation type="submission" date="2021-01" db="EMBL/GenBank/DDBJ databases">
        <authorList>
            <consortium name="Genoscope - CEA"/>
            <person name="William W."/>
        </authorList>
    </citation>
    <scope>NUCLEOTIDE SEQUENCE</scope>
</reference>
<keyword evidence="1" id="KW-0812">Transmembrane</keyword>
<sequence length="134" mass="16088">MQYEMEDSQMQLMLTILHLFLQVNNSSLFYCFNKFIHIKICNNWFHSNDAKIEDYFSVIQYIQKKVYSILKYQIFNNINDADHDLFPKVMQSKIFKKISEQIIILIIIIIKFYYSSDPIFVQEFAAGPNMIYTN</sequence>
<evidence type="ECO:0000256" key="1">
    <source>
        <dbReference type="SAM" id="Phobius"/>
    </source>
</evidence>
<dbReference type="Proteomes" id="UP000692954">
    <property type="component" value="Unassembled WGS sequence"/>
</dbReference>